<feature type="region of interest" description="Disordered" evidence="1">
    <location>
        <begin position="1"/>
        <end position="45"/>
    </location>
</feature>
<proteinExistence type="predicted"/>
<feature type="region of interest" description="Disordered" evidence="1">
    <location>
        <begin position="179"/>
        <end position="250"/>
    </location>
</feature>
<gene>
    <name evidence="2" type="ORF">HYH02_007610</name>
</gene>
<evidence type="ECO:0000313" key="3">
    <source>
        <dbReference type="Proteomes" id="UP000613740"/>
    </source>
</evidence>
<dbReference type="EMBL" id="JAEHOD010000022">
    <property type="protein sequence ID" value="KAG2447280.1"/>
    <property type="molecule type" value="Genomic_DNA"/>
</dbReference>
<feature type="compositionally biased region" description="Gly residues" evidence="1">
    <location>
        <begin position="202"/>
        <end position="215"/>
    </location>
</feature>
<accession>A0A835WH09</accession>
<comment type="caution">
    <text evidence="2">The sequence shown here is derived from an EMBL/GenBank/DDBJ whole genome shotgun (WGS) entry which is preliminary data.</text>
</comment>
<reference evidence="2" key="1">
    <citation type="journal article" date="2020" name="bioRxiv">
        <title>Comparative genomics of Chlamydomonas.</title>
        <authorList>
            <person name="Craig R.J."/>
            <person name="Hasan A.R."/>
            <person name="Ness R.W."/>
            <person name="Keightley P.D."/>
        </authorList>
    </citation>
    <scope>NUCLEOTIDE SEQUENCE</scope>
    <source>
        <strain evidence="2">CCAP 11/173</strain>
    </source>
</reference>
<feature type="compositionally biased region" description="Gly residues" evidence="1">
    <location>
        <begin position="239"/>
        <end position="250"/>
    </location>
</feature>
<dbReference type="Proteomes" id="UP000613740">
    <property type="component" value="Unassembled WGS sequence"/>
</dbReference>
<organism evidence="2 3">
    <name type="scientific">Chlamydomonas schloesseri</name>
    <dbReference type="NCBI Taxonomy" id="2026947"/>
    <lineage>
        <taxon>Eukaryota</taxon>
        <taxon>Viridiplantae</taxon>
        <taxon>Chlorophyta</taxon>
        <taxon>core chlorophytes</taxon>
        <taxon>Chlorophyceae</taxon>
        <taxon>CS clade</taxon>
        <taxon>Chlamydomonadales</taxon>
        <taxon>Chlamydomonadaceae</taxon>
        <taxon>Chlamydomonas</taxon>
    </lineage>
</organism>
<name>A0A835WH09_9CHLO</name>
<evidence type="ECO:0000313" key="2">
    <source>
        <dbReference type="EMBL" id="KAG2447280.1"/>
    </source>
</evidence>
<protein>
    <recommendedName>
        <fullName evidence="4">RAP domain-containing protein</fullName>
    </recommendedName>
</protein>
<keyword evidence="3" id="KW-1185">Reference proteome</keyword>
<feature type="compositionally biased region" description="Low complexity" evidence="1">
    <location>
        <begin position="32"/>
        <end position="45"/>
    </location>
</feature>
<dbReference type="OrthoDB" id="543889at2759"/>
<evidence type="ECO:0008006" key="4">
    <source>
        <dbReference type="Google" id="ProtNLM"/>
    </source>
</evidence>
<evidence type="ECO:0000256" key="1">
    <source>
        <dbReference type="SAM" id="MobiDB-lite"/>
    </source>
</evidence>
<dbReference type="AlphaFoldDB" id="A0A835WH09"/>
<feature type="compositionally biased region" description="Basic and acidic residues" evidence="1">
    <location>
        <begin position="188"/>
        <end position="200"/>
    </location>
</feature>
<sequence length="264" mass="27180">MRPFSSAPHEETRQVWRPPGSERLAPPDAGGTRTSTSSTADAAAPALSESFPEMSEVFQVLQDMELQPGRNCIVGDGLTVVDVALYLDGVKVALQMQEQRPALSQASDPKAYALMRTMRSIMQAHGWHLVTLAAVDWRRLDSEQRPHYLAHCINTALGGGGGEQHSHSHAGGGCGSGGCGHSHHHHDHDHGHVHGHEHGHVHGAGGCGGGGGGCGSKQQQGRPDHGQGHDQGQGHQHMGAGGASTGTGGGGGSCGGGGGCGHKH</sequence>